<dbReference type="SFLD" id="SFLDS00003">
    <property type="entry name" value="Haloacid_Dehalogenase"/>
    <property type="match status" value="1"/>
</dbReference>
<dbReference type="Proteomes" id="UP000430222">
    <property type="component" value="Unassembled WGS sequence"/>
</dbReference>
<proteinExistence type="predicted"/>
<comment type="caution">
    <text evidence="1">The sequence shown here is derived from an EMBL/GenBank/DDBJ whole genome shotgun (WGS) entry which is preliminary data.</text>
</comment>
<dbReference type="InterPro" id="IPR006379">
    <property type="entry name" value="HAD-SF_hydro_IIB"/>
</dbReference>
<dbReference type="GO" id="GO:0016791">
    <property type="term" value="F:phosphatase activity"/>
    <property type="evidence" value="ECO:0007669"/>
    <property type="project" value="UniProtKB-ARBA"/>
</dbReference>
<evidence type="ECO:0000313" key="2">
    <source>
        <dbReference type="Proteomes" id="UP000430222"/>
    </source>
</evidence>
<dbReference type="AlphaFoldDB" id="A0A6I2UUN5"/>
<dbReference type="Gene3D" id="3.40.50.1000">
    <property type="entry name" value="HAD superfamily/HAD-like"/>
    <property type="match status" value="1"/>
</dbReference>
<dbReference type="NCBIfam" id="TIGR00099">
    <property type="entry name" value="Cof-subfamily"/>
    <property type="match status" value="1"/>
</dbReference>
<sequence>MIKMIFSDMDGTLLDEQGQLPDGFDSVARCLRERGVMFAPCSGRQYFSLLDTFRDYREEFLFLAENGTMVRYRGKELFSSPMDHGMGMQVIRALEDVPHVYTAYCGKKNAYVLECQYDAVFAAEMRKYYTHCTTVQDFEGIDDEMIKASFWDSTGQADRRIYDPLRRFRGPLQVALSSDSWVDVMNADINKGVAVRHVQRSLGVRPEECAAFGDYLNDAELMEAVGYSFAMANAHPSIKRLARYETESNAEHGVLRGIRRLIDAGLCDP</sequence>
<dbReference type="GO" id="GO:0000287">
    <property type="term" value="F:magnesium ion binding"/>
    <property type="evidence" value="ECO:0007669"/>
    <property type="project" value="TreeGrafter"/>
</dbReference>
<protein>
    <submittedName>
        <fullName evidence="1">HAD family phosphatase</fullName>
    </submittedName>
</protein>
<accession>A0A6I2UUN5</accession>
<dbReference type="PANTHER" id="PTHR10000:SF53">
    <property type="entry name" value="5-AMINO-6-(5-PHOSPHO-D-RIBITYLAMINO)URACIL PHOSPHATASE YBJI-RELATED"/>
    <property type="match status" value="1"/>
</dbReference>
<dbReference type="InterPro" id="IPR000150">
    <property type="entry name" value="Cof"/>
</dbReference>
<dbReference type="Gene3D" id="3.30.1240.10">
    <property type="match status" value="1"/>
</dbReference>
<keyword evidence="2" id="KW-1185">Reference proteome</keyword>
<gene>
    <name evidence="1" type="ORF">FYJ78_00805</name>
</gene>
<name>A0A6I2UUN5_9FIRM</name>
<dbReference type="Pfam" id="PF08282">
    <property type="entry name" value="Hydrolase_3"/>
    <property type="match status" value="1"/>
</dbReference>
<dbReference type="NCBIfam" id="TIGR01484">
    <property type="entry name" value="HAD-SF-IIB"/>
    <property type="match status" value="1"/>
</dbReference>
<reference evidence="1 2" key="1">
    <citation type="submission" date="2019-08" db="EMBL/GenBank/DDBJ databases">
        <title>In-depth cultivation of the pig gut microbiome towards novel bacterial diversity and tailored functional studies.</title>
        <authorList>
            <person name="Wylensek D."/>
            <person name="Hitch T.C.A."/>
            <person name="Clavel T."/>
        </authorList>
    </citation>
    <scope>NUCLEOTIDE SEQUENCE [LARGE SCALE GENOMIC DNA]</scope>
    <source>
        <strain evidence="2">WCA-380-WT-3B3</strain>
    </source>
</reference>
<dbReference type="PANTHER" id="PTHR10000">
    <property type="entry name" value="PHOSPHOSERINE PHOSPHATASE"/>
    <property type="match status" value="1"/>
</dbReference>
<dbReference type="SFLD" id="SFLDG01140">
    <property type="entry name" value="C2.B:_Phosphomannomutase_and_P"/>
    <property type="match status" value="1"/>
</dbReference>
<dbReference type="InterPro" id="IPR036412">
    <property type="entry name" value="HAD-like_sf"/>
</dbReference>
<dbReference type="SUPFAM" id="SSF56784">
    <property type="entry name" value="HAD-like"/>
    <property type="match status" value="1"/>
</dbReference>
<dbReference type="GO" id="GO:0005829">
    <property type="term" value="C:cytosol"/>
    <property type="evidence" value="ECO:0007669"/>
    <property type="project" value="TreeGrafter"/>
</dbReference>
<evidence type="ECO:0000313" key="1">
    <source>
        <dbReference type="EMBL" id="MSV23754.1"/>
    </source>
</evidence>
<dbReference type="InterPro" id="IPR023214">
    <property type="entry name" value="HAD_sf"/>
</dbReference>
<organism evidence="1 2">
    <name type="scientific">Selenomonas montiformis</name>
    <dbReference type="NCBI Taxonomy" id="2652285"/>
    <lineage>
        <taxon>Bacteria</taxon>
        <taxon>Bacillati</taxon>
        <taxon>Bacillota</taxon>
        <taxon>Negativicutes</taxon>
        <taxon>Selenomonadales</taxon>
        <taxon>Selenomonadaceae</taxon>
        <taxon>Selenomonas</taxon>
    </lineage>
</organism>
<dbReference type="RefSeq" id="WP_154619498.1">
    <property type="nucleotide sequence ID" value="NZ_VUNL01000001.1"/>
</dbReference>
<dbReference type="EMBL" id="VUNL01000001">
    <property type="protein sequence ID" value="MSV23754.1"/>
    <property type="molecule type" value="Genomic_DNA"/>
</dbReference>